<evidence type="ECO:0000259" key="6">
    <source>
        <dbReference type="PROSITE" id="PS51192"/>
    </source>
</evidence>
<keyword evidence="2" id="KW-0238">DNA-binding</keyword>
<dbReference type="SMART" id="SM00487">
    <property type="entry name" value="DEXDc"/>
    <property type="match status" value="1"/>
</dbReference>
<evidence type="ECO:0000256" key="4">
    <source>
        <dbReference type="ARBA" id="ARBA00034617"/>
    </source>
</evidence>
<reference evidence="7 8" key="1">
    <citation type="submission" date="2024-02" db="EMBL/GenBank/DDBJ databases">
        <title>A draft genome for the cacao thread blight pathogen Marasmius crinis-equi.</title>
        <authorList>
            <person name="Cohen S.P."/>
            <person name="Baruah I.K."/>
            <person name="Amoako-Attah I."/>
            <person name="Bukari Y."/>
            <person name="Meinhardt L.W."/>
            <person name="Bailey B.A."/>
        </authorList>
    </citation>
    <scope>NUCLEOTIDE SEQUENCE [LARGE SCALE GENOMIC DNA]</scope>
    <source>
        <strain evidence="7 8">GH-76</strain>
    </source>
</reference>
<organism evidence="7 8">
    <name type="scientific">Marasmius crinis-equi</name>
    <dbReference type="NCBI Taxonomy" id="585013"/>
    <lineage>
        <taxon>Eukaryota</taxon>
        <taxon>Fungi</taxon>
        <taxon>Dikarya</taxon>
        <taxon>Basidiomycota</taxon>
        <taxon>Agaricomycotina</taxon>
        <taxon>Agaricomycetes</taxon>
        <taxon>Agaricomycetidae</taxon>
        <taxon>Agaricales</taxon>
        <taxon>Marasmiineae</taxon>
        <taxon>Marasmiaceae</taxon>
        <taxon>Marasmius</taxon>
    </lineage>
</organism>
<dbReference type="Gene3D" id="3.40.50.300">
    <property type="entry name" value="P-loop containing nucleotide triphosphate hydrolases"/>
    <property type="match status" value="1"/>
</dbReference>
<proteinExistence type="inferred from homology"/>
<dbReference type="PANTHER" id="PTHR13710:SF105">
    <property type="entry name" value="ATP-DEPENDENT DNA HELICASE Q1"/>
    <property type="match status" value="1"/>
</dbReference>
<dbReference type="EC" id="5.6.2.4" evidence="5"/>
<keyword evidence="8" id="KW-1185">Reference proteome</keyword>
<dbReference type="PANTHER" id="PTHR13710">
    <property type="entry name" value="DNA HELICASE RECQ FAMILY MEMBER"/>
    <property type="match status" value="1"/>
</dbReference>
<keyword evidence="3" id="KW-0413">Isomerase</keyword>
<protein>
    <recommendedName>
        <fullName evidence="5">DNA 3'-5' helicase</fullName>
        <ecNumber evidence="5">5.6.2.4</ecNumber>
    </recommendedName>
</protein>
<dbReference type="InterPro" id="IPR011545">
    <property type="entry name" value="DEAD/DEAH_box_helicase_dom"/>
</dbReference>
<evidence type="ECO:0000313" key="8">
    <source>
        <dbReference type="Proteomes" id="UP001465976"/>
    </source>
</evidence>
<dbReference type="InterPro" id="IPR027417">
    <property type="entry name" value="P-loop_NTPase"/>
</dbReference>
<comment type="catalytic activity">
    <reaction evidence="4">
        <text>Couples ATP hydrolysis with the unwinding of duplex DNA by translocating in the 3'-5' direction.</text>
        <dbReference type="EC" id="5.6.2.4"/>
    </reaction>
</comment>
<comment type="similarity">
    <text evidence="1">Belongs to the helicase family. RecQ subfamily.</text>
</comment>
<evidence type="ECO:0000256" key="3">
    <source>
        <dbReference type="ARBA" id="ARBA00023235"/>
    </source>
</evidence>
<feature type="domain" description="Helicase ATP-binding" evidence="6">
    <location>
        <begin position="37"/>
        <end position="209"/>
    </location>
</feature>
<name>A0ABR3FI54_9AGAR</name>
<evidence type="ECO:0000256" key="2">
    <source>
        <dbReference type="ARBA" id="ARBA00023125"/>
    </source>
</evidence>
<dbReference type="Proteomes" id="UP001465976">
    <property type="component" value="Unassembled WGS sequence"/>
</dbReference>
<dbReference type="PROSITE" id="PS51192">
    <property type="entry name" value="HELICASE_ATP_BIND_1"/>
    <property type="match status" value="1"/>
</dbReference>
<evidence type="ECO:0000256" key="5">
    <source>
        <dbReference type="ARBA" id="ARBA00034808"/>
    </source>
</evidence>
<gene>
    <name evidence="7" type="ORF">V5O48_006900</name>
</gene>
<dbReference type="EMBL" id="JBAHYK010000340">
    <property type="protein sequence ID" value="KAL0575055.1"/>
    <property type="molecule type" value="Genomic_DNA"/>
</dbReference>
<evidence type="ECO:0000313" key="7">
    <source>
        <dbReference type="EMBL" id="KAL0575055.1"/>
    </source>
</evidence>
<comment type="caution">
    <text evidence="7">The sequence shown here is derived from an EMBL/GenBank/DDBJ whole genome shotgun (WGS) entry which is preliminary data.</text>
</comment>
<sequence>MASQANSTIPDDDKDAQELVKNKLGIRPCLWQLRVIREILHNEHDVITVAPTGSGKSMTFWAPLLFTKKVIIVVVPLKTLGEQFADDLNNEFKMPAVMVTKNITDKTLFKEIINLKYRVVLFSPETMVNNPSFEALIGNKQFMQHLLNVTIDEAHTVEEWGTTFREAYTRLGIIRHLMCRRVPIHLASATLPDETREFSVERLTEQTYSSA</sequence>
<dbReference type="SUPFAM" id="SSF52540">
    <property type="entry name" value="P-loop containing nucleoside triphosphate hydrolases"/>
    <property type="match status" value="1"/>
</dbReference>
<evidence type="ECO:0000256" key="1">
    <source>
        <dbReference type="ARBA" id="ARBA00005446"/>
    </source>
</evidence>
<accession>A0ABR3FI54</accession>
<dbReference type="InterPro" id="IPR014001">
    <property type="entry name" value="Helicase_ATP-bd"/>
</dbReference>
<dbReference type="Pfam" id="PF00270">
    <property type="entry name" value="DEAD"/>
    <property type="match status" value="1"/>
</dbReference>